<comment type="caution">
    <text evidence="2">The sequence shown here is derived from an EMBL/GenBank/DDBJ whole genome shotgun (WGS) entry which is preliminary data.</text>
</comment>
<organism evidence="2 3">
    <name type="scientific">Flavobacterium jumunjinense</name>
    <dbReference type="NCBI Taxonomy" id="998845"/>
    <lineage>
        <taxon>Bacteria</taxon>
        <taxon>Pseudomonadati</taxon>
        <taxon>Bacteroidota</taxon>
        <taxon>Flavobacteriia</taxon>
        <taxon>Flavobacteriales</taxon>
        <taxon>Flavobacteriaceae</taxon>
        <taxon>Flavobacterium</taxon>
    </lineage>
</organism>
<keyword evidence="3" id="KW-1185">Reference proteome</keyword>
<evidence type="ECO:0000313" key="2">
    <source>
        <dbReference type="EMBL" id="MFB9096888.1"/>
    </source>
</evidence>
<proteinExistence type="predicted"/>
<evidence type="ECO:0000313" key="3">
    <source>
        <dbReference type="Proteomes" id="UP001589607"/>
    </source>
</evidence>
<dbReference type="InterPro" id="IPR028912">
    <property type="entry name" value="Tox-MPTase4_dom"/>
</dbReference>
<accession>A0ABV5GNG0</accession>
<dbReference type="Proteomes" id="UP001589607">
    <property type="component" value="Unassembled WGS sequence"/>
</dbReference>
<protein>
    <submittedName>
        <fullName evidence="2">Zincin-like metallopeptidase toxin domain-containing protein</fullName>
    </submittedName>
</protein>
<gene>
    <name evidence="2" type="ORF">ACFFVF_10200</name>
</gene>
<reference evidence="2 3" key="1">
    <citation type="submission" date="2024-09" db="EMBL/GenBank/DDBJ databases">
        <authorList>
            <person name="Sun Q."/>
            <person name="Mori K."/>
        </authorList>
    </citation>
    <scope>NUCLEOTIDE SEQUENCE [LARGE SCALE GENOMIC DNA]</scope>
    <source>
        <strain evidence="2 3">CECT 7955</strain>
    </source>
</reference>
<sequence>MSGELTVAIKGGLRKSAKEVLEHTDDVKKTAKNADEAKQIDEVIEHLEEVAELEMRTLKTFPLGLELEVLSKNLLKKYIQRLDEKMLKSGYKLEIEWIDELHSQFYTGLQGRVIVNTEGPIKLLIRKDCSKMAWFHENIHIDDFLKLGRKQYRKMAIEEPWLLEWNVWEGLFKNRNKYREVELVSAYKYVKKIYDEKKILNLFKENKEMEQLIIKYQK</sequence>
<evidence type="ECO:0000259" key="1">
    <source>
        <dbReference type="Pfam" id="PF15640"/>
    </source>
</evidence>
<feature type="domain" description="Tox-MPTase4" evidence="1">
    <location>
        <begin position="123"/>
        <end position="193"/>
    </location>
</feature>
<dbReference type="EMBL" id="JBHMEY010000023">
    <property type="protein sequence ID" value="MFB9096888.1"/>
    <property type="molecule type" value="Genomic_DNA"/>
</dbReference>
<dbReference type="Pfam" id="PF15640">
    <property type="entry name" value="Tox-MPTase4"/>
    <property type="match status" value="1"/>
</dbReference>
<name>A0ABV5GNG0_9FLAO</name>
<dbReference type="RefSeq" id="WP_236457918.1">
    <property type="nucleotide sequence ID" value="NZ_CBCSGE010000050.1"/>
</dbReference>